<name>A0ABR7A4I1_9BURK</name>
<dbReference type="InterPro" id="IPR025997">
    <property type="entry name" value="SBP_2_dom"/>
</dbReference>
<gene>
    <name evidence="2" type="ORF">H8K43_07745</name>
</gene>
<accession>A0ABR7A4I1</accession>
<sequence length="352" mass="38296">MSVSVWARDSAATATATAAAFAWDGPRDGPLALRGKRISFIGQDMRNGGISSVYRSLYLAALELGWTLDVYDGKGDVRLFRSLLKDGLSQHLDGVVLAGIDIDEEFQDIVMLAQQKAIVLVGWHAAATPGASKQLFVNITTHYEQVARKAAELLVEADSAEKGIIILNDKRFRIANAKTAVMKDIIAHCRLCTLLAVENMAIGNVNQEIPAAVKRWNQQFGPRWTHTLAINDAYFDAMNIPLASEGRRDIVNIAAGDGSYIALNRIKSGKSQQLATIAEPLGIQGWQLADELNRAFSGAAPSGYVSSPVVVTSRLLNQLKGADIDTLSNFKEHYRQIWFARAKAAPGQPPVR</sequence>
<dbReference type="InterPro" id="IPR028082">
    <property type="entry name" value="Peripla_BP_I"/>
</dbReference>
<reference evidence="2 3" key="1">
    <citation type="submission" date="2020-08" db="EMBL/GenBank/DDBJ databases">
        <title>Novel species isolated from subtropical streams in China.</title>
        <authorList>
            <person name="Lu H."/>
        </authorList>
    </citation>
    <scope>NUCLEOTIDE SEQUENCE [LARGE SCALE GENOMIC DNA]</scope>
    <source>
        <strain evidence="2 3">CY22W</strain>
    </source>
</reference>
<comment type="caution">
    <text evidence="2">The sequence shown here is derived from an EMBL/GenBank/DDBJ whole genome shotgun (WGS) entry which is preliminary data.</text>
</comment>
<dbReference type="Proteomes" id="UP000654304">
    <property type="component" value="Unassembled WGS sequence"/>
</dbReference>
<keyword evidence="3" id="KW-1185">Reference proteome</keyword>
<feature type="domain" description="Periplasmic binding protein" evidence="1">
    <location>
        <begin position="39"/>
        <end position="298"/>
    </location>
</feature>
<evidence type="ECO:0000313" key="2">
    <source>
        <dbReference type="EMBL" id="MBC3931557.1"/>
    </source>
</evidence>
<dbReference type="SUPFAM" id="SSF53822">
    <property type="entry name" value="Periplasmic binding protein-like I"/>
    <property type="match status" value="1"/>
</dbReference>
<dbReference type="RefSeq" id="WP_186903290.1">
    <property type="nucleotide sequence ID" value="NZ_JACOGD010000003.1"/>
</dbReference>
<evidence type="ECO:0000259" key="1">
    <source>
        <dbReference type="Pfam" id="PF13407"/>
    </source>
</evidence>
<dbReference type="Gene3D" id="3.40.50.2300">
    <property type="match status" value="2"/>
</dbReference>
<proteinExistence type="predicted"/>
<protein>
    <submittedName>
        <fullName evidence="2">Substrate-binding domain-containing protein</fullName>
    </submittedName>
</protein>
<dbReference type="EMBL" id="JACOGD010000003">
    <property type="protein sequence ID" value="MBC3931557.1"/>
    <property type="molecule type" value="Genomic_DNA"/>
</dbReference>
<organism evidence="2 3">
    <name type="scientific">Undibacterium curvum</name>
    <dbReference type="NCBI Taxonomy" id="2762294"/>
    <lineage>
        <taxon>Bacteria</taxon>
        <taxon>Pseudomonadati</taxon>
        <taxon>Pseudomonadota</taxon>
        <taxon>Betaproteobacteria</taxon>
        <taxon>Burkholderiales</taxon>
        <taxon>Oxalobacteraceae</taxon>
        <taxon>Undibacterium</taxon>
    </lineage>
</organism>
<dbReference type="Pfam" id="PF13407">
    <property type="entry name" value="Peripla_BP_4"/>
    <property type="match status" value="1"/>
</dbReference>
<evidence type="ECO:0000313" key="3">
    <source>
        <dbReference type="Proteomes" id="UP000654304"/>
    </source>
</evidence>